<dbReference type="EMBL" id="AZGD01000090">
    <property type="protein sequence ID" value="KRM18926.1"/>
    <property type="molecule type" value="Genomic_DNA"/>
</dbReference>
<dbReference type="InterPro" id="IPR004805">
    <property type="entry name" value="DnaE2/DnaE/PolC"/>
</dbReference>
<dbReference type="InterPro" id="IPR029460">
    <property type="entry name" value="DNAPol_HHH"/>
</dbReference>
<dbReference type="Pfam" id="PF17657">
    <property type="entry name" value="DNA_pol3_finger"/>
    <property type="match status" value="1"/>
</dbReference>
<dbReference type="InterPro" id="IPR011708">
    <property type="entry name" value="DNA_pol3_alpha_NTPase_dom"/>
</dbReference>
<organism evidence="13 14">
    <name type="scientific">Ligilactobacillus hayakitensis DSM 18933 = JCM 14209</name>
    <dbReference type="NCBI Taxonomy" id="1423755"/>
    <lineage>
        <taxon>Bacteria</taxon>
        <taxon>Bacillati</taxon>
        <taxon>Bacillota</taxon>
        <taxon>Bacilli</taxon>
        <taxon>Lactobacillales</taxon>
        <taxon>Lactobacillaceae</taxon>
        <taxon>Ligilactobacillus</taxon>
    </lineage>
</organism>
<keyword evidence="7" id="KW-0235">DNA replication</keyword>
<comment type="caution">
    <text evidence="13">The sequence shown here is derived from an EMBL/GenBank/DDBJ whole genome shotgun (WGS) entry which is preliminary data.</text>
</comment>
<sequence>MFAPLQVFSSYSLLKSSVRIKEYVKRGQELGYTDLVLTDINTMYGAIEFYQECIKRNINPIIGLTLKYQDFEFVLLAKNYQGYKSLLRISSNRMIEDDFTLENYHAELNDLVIIIKPTIGMLYASQQLIATLQNNNAYLGIDPSEELNLYQGIKDKFGSTFKNILLTPINYLNPYDAFATKILEYIGIGTKLTSFRDYTKPGKNYLKTLEEYEIQPESEFYSAYQNACNLLNECSLILEFPPTQLPKYQNGDNLSSEEYLKRLCFEGLNQRISQTSAEYQNYVDRLNAELAVIFNMGFADYFLIVWDVTNYAHNHDILIGPGRGSAAGSLVSYCLYITDVDPIKYDLIFERFLNDQRAQMPDIDLDIPDLKRDQIIKYLHDKYGHNHVSQIITFGTLKMKQVLRDVSRVFGLTDAELKNWNVVLSNIKVDNLKDAFEQSLSLRNLVNDDEKNRIIFEVSSTLEGLPRHYSTHAAGILLSDDDLIDHIPVQLGSDGILLSQFAKNEVEQVGLLKMDFLGLKNLTILENALKIIANNYKESVDISQIDLNDPKTLKLYQEALTNGVFQFESGGIKNVLKNVHPTSFDDVVAVNALYRPGPQKNIPVFITRKNNSQSIIYPAPELEEILKSTYGVMVYQEQVMQVASKMGGFTLGEADLLRRAMSKKNHELITGMKLKFIQGAKKKGYSEQVAEKVYSYIAEFGDYGFNKSHALAYSKMSFELAYIKVHYPAAFYISVLNSNLGNTNKIKEFITEAKHRQISVYGPDINYGRGYFSIWKKGIMFGLSAIKSLRRDFIKIIFEERRKNGKFNSLNDFIVRIPQKYIKQEYLEALIFSGAFDSIAQDRKKAISQLPGLINNMNLIGKNQELLDILQPKTNKSNEIIVTDEECLEKENYYLGMYLSKHPTEKYANLFNQLNLLNVSQVNDFTDKSKVNLMLRIKSIRIIRTKKGTQMAFCVGDDYTDSINLTIFPDVFKKVSSKLSEGNIIILSGQLDFSRGKTVIVNDCKLAQEYIQKTYYIRLQPDVDIPEKKKILQLLKENPGNCPVIMYDMKTGQNKKLSAKYWVNDNAVLQASLNKLLGSQNLIVK</sequence>
<dbReference type="EC" id="2.7.7.7" evidence="3"/>
<accession>A0A0R1WM94</accession>
<dbReference type="GO" id="GO:0003887">
    <property type="term" value="F:DNA-directed DNA polymerase activity"/>
    <property type="evidence" value="ECO:0007669"/>
    <property type="project" value="UniProtKB-KW"/>
</dbReference>
<dbReference type="PANTHER" id="PTHR32294:SF0">
    <property type="entry name" value="DNA POLYMERASE III SUBUNIT ALPHA"/>
    <property type="match status" value="1"/>
</dbReference>
<dbReference type="SMART" id="SM00481">
    <property type="entry name" value="POLIIIAc"/>
    <property type="match status" value="1"/>
</dbReference>
<proteinExistence type="inferred from homology"/>
<dbReference type="Proteomes" id="UP000051054">
    <property type="component" value="Unassembled WGS sequence"/>
</dbReference>
<evidence type="ECO:0000256" key="3">
    <source>
        <dbReference type="ARBA" id="ARBA00012417"/>
    </source>
</evidence>
<dbReference type="InterPro" id="IPR004365">
    <property type="entry name" value="NA-bd_OB_tRNA"/>
</dbReference>
<comment type="similarity">
    <text evidence="2">Belongs to the DNA polymerase type-C family. DnaE subfamily.</text>
</comment>
<dbReference type="STRING" id="1423755.FC40_GL000715"/>
<dbReference type="CDD" id="cd04485">
    <property type="entry name" value="DnaE_OBF"/>
    <property type="match status" value="1"/>
</dbReference>
<evidence type="ECO:0000256" key="4">
    <source>
        <dbReference type="ARBA" id="ARBA00019114"/>
    </source>
</evidence>
<dbReference type="InterPro" id="IPR003141">
    <property type="entry name" value="Pol/His_phosphatase_N"/>
</dbReference>
<name>A0A0R1WM94_9LACO</name>
<evidence type="ECO:0000313" key="14">
    <source>
        <dbReference type="Proteomes" id="UP000051054"/>
    </source>
</evidence>
<dbReference type="PATRIC" id="fig|1423755.3.peg.769"/>
<keyword evidence="14" id="KW-1185">Reference proteome</keyword>
<evidence type="ECO:0000313" key="13">
    <source>
        <dbReference type="EMBL" id="KRM18926.1"/>
    </source>
</evidence>
<protein>
    <recommendedName>
        <fullName evidence="4">DNA polymerase III subunit alpha</fullName>
        <ecNumber evidence="3">2.7.7.7</ecNumber>
    </recommendedName>
</protein>
<reference evidence="13 14" key="1">
    <citation type="journal article" date="2015" name="Genome Announc.">
        <title>Expanding the biotechnology potential of lactobacilli through comparative genomics of 213 strains and associated genera.</title>
        <authorList>
            <person name="Sun Z."/>
            <person name="Harris H.M."/>
            <person name="McCann A."/>
            <person name="Guo C."/>
            <person name="Argimon S."/>
            <person name="Zhang W."/>
            <person name="Yang X."/>
            <person name="Jeffery I.B."/>
            <person name="Cooney J.C."/>
            <person name="Kagawa T.F."/>
            <person name="Liu W."/>
            <person name="Song Y."/>
            <person name="Salvetti E."/>
            <person name="Wrobel A."/>
            <person name="Rasinkangas P."/>
            <person name="Parkhill J."/>
            <person name="Rea M.C."/>
            <person name="O'Sullivan O."/>
            <person name="Ritari J."/>
            <person name="Douillard F.P."/>
            <person name="Paul Ross R."/>
            <person name="Yang R."/>
            <person name="Briner A.E."/>
            <person name="Felis G.E."/>
            <person name="de Vos W.M."/>
            <person name="Barrangou R."/>
            <person name="Klaenhammer T.R."/>
            <person name="Caufield P.W."/>
            <person name="Cui Y."/>
            <person name="Zhang H."/>
            <person name="O'Toole P.W."/>
        </authorList>
    </citation>
    <scope>NUCLEOTIDE SEQUENCE [LARGE SCALE GENOMIC DNA]</scope>
    <source>
        <strain evidence="13 14">DSM 18933</strain>
    </source>
</reference>
<comment type="catalytic activity">
    <reaction evidence="11">
        <text>DNA(n) + a 2'-deoxyribonucleoside 5'-triphosphate = DNA(n+1) + diphosphate</text>
        <dbReference type="Rhea" id="RHEA:22508"/>
        <dbReference type="Rhea" id="RHEA-COMP:17339"/>
        <dbReference type="Rhea" id="RHEA-COMP:17340"/>
        <dbReference type="ChEBI" id="CHEBI:33019"/>
        <dbReference type="ChEBI" id="CHEBI:61560"/>
        <dbReference type="ChEBI" id="CHEBI:173112"/>
        <dbReference type="EC" id="2.7.7.7"/>
    </reaction>
</comment>
<dbReference type="Gene3D" id="1.10.10.1600">
    <property type="entry name" value="Bacterial DNA polymerase III alpha subunit, thumb domain"/>
    <property type="match status" value="1"/>
</dbReference>
<dbReference type="Pfam" id="PF01336">
    <property type="entry name" value="tRNA_anti-codon"/>
    <property type="match status" value="1"/>
</dbReference>
<evidence type="ECO:0000256" key="6">
    <source>
        <dbReference type="ARBA" id="ARBA00022695"/>
    </source>
</evidence>
<dbReference type="Pfam" id="PF14579">
    <property type="entry name" value="HHH_6"/>
    <property type="match status" value="1"/>
</dbReference>
<dbReference type="NCBIfam" id="TIGR00594">
    <property type="entry name" value="polc"/>
    <property type="match status" value="1"/>
</dbReference>
<dbReference type="eggNOG" id="COG0587">
    <property type="taxonomic scope" value="Bacteria"/>
</dbReference>
<dbReference type="GO" id="GO:0003676">
    <property type="term" value="F:nucleic acid binding"/>
    <property type="evidence" value="ECO:0007669"/>
    <property type="project" value="InterPro"/>
</dbReference>
<comment type="subunit">
    <text evidence="10">DNA polymerase III contains a core (composed of alpha, epsilon and theta chains) that associates with a tau subunit. This core dimerizes to form the POLIII' complex. PolIII' associates with the gamma complex (composed of gamma, delta, delta', psi and chi chains) and with the beta chain to form the complete DNA polymerase III complex.</text>
</comment>
<keyword evidence="5" id="KW-0808">Transferase</keyword>
<dbReference type="Pfam" id="PF02811">
    <property type="entry name" value="PHP"/>
    <property type="match status" value="1"/>
</dbReference>
<dbReference type="RefSeq" id="WP_056938394.1">
    <property type="nucleotide sequence ID" value="NZ_AZGD01000090.1"/>
</dbReference>
<dbReference type="Gene3D" id="3.20.20.140">
    <property type="entry name" value="Metal-dependent hydrolases"/>
    <property type="match status" value="1"/>
</dbReference>
<evidence type="ECO:0000259" key="12">
    <source>
        <dbReference type="SMART" id="SM00481"/>
    </source>
</evidence>
<evidence type="ECO:0000256" key="9">
    <source>
        <dbReference type="ARBA" id="ARBA00025611"/>
    </source>
</evidence>
<evidence type="ECO:0000256" key="8">
    <source>
        <dbReference type="ARBA" id="ARBA00022932"/>
    </source>
</evidence>
<feature type="domain" description="Polymerase/histidinol phosphatase N-terminal" evidence="12">
    <location>
        <begin position="3"/>
        <end position="70"/>
    </location>
</feature>
<keyword evidence="6" id="KW-0548">Nucleotidyltransferase</keyword>
<dbReference type="GO" id="GO:0008408">
    <property type="term" value="F:3'-5' exonuclease activity"/>
    <property type="evidence" value="ECO:0007669"/>
    <property type="project" value="InterPro"/>
</dbReference>
<dbReference type="InterPro" id="IPR004013">
    <property type="entry name" value="PHP_dom"/>
</dbReference>
<comment type="function">
    <text evidence="9">DNA polymerase III is a complex, multichain enzyme responsible for most of the replicative synthesis in bacteria. This DNA polymerase also exhibits 3' to 5' exonuclease activity. The alpha chain is the DNA polymerase.</text>
</comment>
<dbReference type="InterPro" id="IPR040982">
    <property type="entry name" value="DNA_pol3_finger"/>
</dbReference>
<evidence type="ECO:0000256" key="7">
    <source>
        <dbReference type="ARBA" id="ARBA00022705"/>
    </source>
</evidence>
<dbReference type="Gene3D" id="1.10.150.870">
    <property type="match status" value="1"/>
</dbReference>
<dbReference type="CDD" id="cd07431">
    <property type="entry name" value="PHP_PolIIIA"/>
    <property type="match status" value="1"/>
</dbReference>
<dbReference type="InterPro" id="IPR041931">
    <property type="entry name" value="DNA_pol3_alpha_thumb_dom"/>
</dbReference>
<evidence type="ECO:0000256" key="1">
    <source>
        <dbReference type="ARBA" id="ARBA00004496"/>
    </source>
</evidence>
<dbReference type="GO" id="GO:0005737">
    <property type="term" value="C:cytoplasm"/>
    <property type="evidence" value="ECO:0007669"/>
    <property type="project" value="UniProtKB-SubCell"/>
</dbReference>
<dbReference type="PANTHER" id="PTHR32294">
    <property type="entry name" value="DNA POLYMERASE III SUBUNIT ALPHA"/>
    <property type="match status" value="1"/>
</dbReference>
<evidence type="ECO:0000256" key="10">
    <source>
        <dbReference type="ARBA" id="ARBA00026073"/>
    </source>
</evidence>
<evidence type="ECO:0000256" key="5">
    <source>
        <dbReference type="ARBA" id="ARBA00022679"/>
    </source>
</evidence>
<keyword evidence="8" id="KW-0239">DNA-directed DNA polymerase</keyword>
<dbReference type="AlphaFoldDB" id="A0A0R1WM94"/>
<evidence type="ECO:0000256" key="11">
    <source>
        <dbReference type="ARBA" id="ARBA00049244"/>
    </source>
</evidence>
<dbReference type="Pfam" id="PF07733">
    <property type="entry name" value="DNA_pol3_alpha"/>
    <property type="match status" value="1"/>
</dbReference>
<comment type="subcellular location">
    <subcellularLocation>
        <location evidence="1">Cytoplasm</location>
    </subcellularLocation>
</comment>
<evidence type="ECO:0000256" key="2">
    <source>
        <dbReference type="ARBA" id="ARBA00009496"/>
    </source>
</evidence>
<dbReference type="GO" id="GO:0006260">
    <property type="term" value="P:DNA replication"/>
    <property type="evidence" value="ECO:0007669"/>
    <property type="project" value="UniProtKB-KW"/>
</dbReference>
<gene>
    <name evidence="13" type="ORF">FC40_GL000715</name>
</gene>